<comment type="caution">
    <text evidence="1">The sequence shown here is derived from an EMBL/GenBank/DDBJ whole genome shotgun (WGS) entry which is preliminary data.</text>
</comment>
<name>A0AAD9MIJ0_PROWI</name>
<dbReference type="Proteomes" id="UP001255856">
    <property type="component" value="Unassembled WGS sequence"/>
</dbReference>
<protein>
    <submittedName>
        <fullName evidence="1">Uncharacterized protein</fullName>
    </submittedName>
</protein>
<reference evidence="1" key="1">
    <citation type="submission" date="2021-01" db="EMBL/GenBank/DDBJ databases">
        <authorList>
            <person name="Eckstrom K.M.E."/>
        </authorList>
    </citation>
    <scope>NUCLEOTIDE SEQUENCE</scope>
    <source>
        <strain evidence="1">UVCC 0001</strain>
    </source>
</reference>
<dbReference type="AlphaFoldDB" id="A0AAD9MIJ0"/>
<dbReference type="EMBL" id="JASFZW010000004">
    <property type="protein sequence ID" value="KAK2078497.1"/>
    <property type="molecule type" value="Genomic_DNA"/>
</dbReference>
<proteinExistence type="predicted"/>
<evidence type="ECO:0000313" key="2">
    <source>
        <dbReference type="Proteomes" id="UP001255856"/>
    </source>
</evidence>
<keyword evidence="2" id="KW-1185">Reference proteome</keyword>
<accession>A0AAD9MIJ0</accession>
<organism evidence="1 2">
    <name type="scientific">Prototheca wickerhamii</name>
    <dbReference type="NCBI Taxonomy" id="3111"/>
    <lineage>
        <taxon>Eukaryota</taxon>
        <taxon>Viridiplantae</taxon>
        <taxon>Chlorophyta</taxon>
        <taxon>core chlorophytes</taxon>
        <taxon>Trebouxiophyceae</taxon>
        <taxon>Chlorellales</taxon>
        <taxon>Chlorellaceae</taxon>
        <taxon>Prototheca</taxon>
    </lineage>
</organism>
<gene>
    <name evidence="1" type="ORF">QBZ16_003337</name>
</gene>
<sequence length="209" mass="21088">MVVVISPAAAIAAQSLFPDAEADGDAASSSTLLTCDLLRLAGQDVLAVLTAPPPDEQAQAVARSLLRALRPKRVIVAGTLLPRDLRGPIDEGHEPQLGSEAPLFALTSGGESLGAGSSAAFRAAPPSLLVQGLPAALLTRGTVTDLPTLGLLSVQAGQVPDAPLCAALARGLLAALEQGKGELPAQALARIAAACDTRYRSSAASSMFI</sequence>
<evidence type="ECO:0000313" key="1">
    <source>
        <dbReference type="EMBL" id="KAK2078497.1"/>
    </source>
</evidence>